<feature type="transmembrane region" description="Helical" evidence="2">
    <location>
        <begin position="12"/>
        <end position="39"/>
    </location>
</feature>
<gene>
    <name evidence="3" type="ORF">BJG266_LOCUS47776</name>
    <name evidence="4" type="ORF">QVE165_LOCUS64821</name>
</gene>
<proteinExistence type="inferred from homology"/>
<keyword evidence="2" id="KW-0472">Membrane</keyword>
<dbReference type="PANTHER" id="PTHR42877">
    <property type="entry name" value="L-ORNITHINE N(5)-MONOOXYGENASE-RELATED"/>
    <property type="match status" value="1"/>
</dbReference>
<dbReference type="Gene3D" id="3.50.50.60">
    <property type="entry name" value="FAD/NAD(P)-binding domain"/>
    <property type="match status" value="1"/>
</dbReference>
<dbReference type="Proteomes" id="UP000663832">
    <property type="component" value="Unassembled WGS sequence"/>
</dbReference>
<keyword evidence="2" id="KW-1133">Transmembrane helix</keyword>
<comment type="similarity">
    <text evidence="1">Belongs to the FAD-binding monooxygenase family.</text>
</comment>
<organism evidence="3 6">
    <name type="scientific">Adineta steineri</name>
    <dbReference type="NCBI Taxonomy" id="433720"/>
    <lineage>
        <taxon>Eukaryota</taxon>
        <taxon>Metazoa</taxon>
        <taxon>Spiralia</taxon>
        <taxon>Gnathifera</taxon>
        <taxon>Rotifera</taxon>
        <taxon>Eurotatoria</taxon>
        <taxon>Bdelloidea</taxon>
        <taxon>Adinetida</taxon>
        <taxon>Adinetidae</taxon>
        <taxon>Adineta</taxon>
    </lineage>
</organism>
<dbReference type="OrthoDB" id="2219495at2759"/>
<evidence type="ECO:0000313" key="4">
    <source>
        <dbReference type="EMBL" id="CAF1669093.1"/>
    </source>
</evidence>
<evidence type="ECO:0000313" key="3">
    <source>
        <dbReference type="EMBL" id="CAF1571273.1"/>
    </source>
</evidence>
<dbReference type="InterPro" id="IPR051209">
    <property type="entry name" value="FAD-bind_Monooxygenase_sf"/>
</dbReference>
<name>A0A815YIJ1_9BILA</name>
<evidence type="ECO:0000313" key="6">
    <source>
        <dbReference type="Proteomes" id="UP000663877"/>
    </source>
</evidence>
<dbReference type="AlphaFoldDB" id="A0A815YIJ1"/>
<sequence>MEQTSPSLVRLLLFVICSYSITIIGILIGFISHFLYWLLFDSFGRYEKQAKRKLKSKSNQKDGEYYAIVIGTGFSGLGTAIKLNELGVDNYILIERNAHVGGTWYANKYPGCACDV</sequence>
<evidence type="ECO:0000256" key="1">
    <source>
        <dbReference type="ARBA" id="ARBA00010139"/>
    </source>
</evidence>
<dbReference type="Pfam" id="PF13450">
    <property type="entry name" value="NAD_binding_8"/>
    <property type="match status" value="1"/>
</dbReference>
<protein>
    <submittedName>
        <fullName evidence="3">Uncharacterized protein</fullName>
    </submittedName>
</protein>
<comment type="caution">
    <text evidence="3">The sequence shown here is derived from an EMBL/GenBank/DDBJ whole genome shotgun (WGS) entry which is preliminary data.</text>
</comment>
<feature type="non-terminal residue" evidence="3">
    <location>
        <position position="116"/>
    </location>
</feature>
<dbReference type="EMBL" id="CAJNOI010005844">
    <property type="protein sequence ID" value="CAF1571273.1"/>
    <property type="molecule type" value="Genomic_DNA"/>
</dbReference>
<evidence type="ECO:0000256" key="2">
    <source>
        <dbReference type="SAM" id="Phobius"/>
    </source>
</evidence>
<dbReference type="InterPro" id="IPR036188">
    <property type="entry name" value="FAD/NAD-bd_sf"/>
</dbReference>
<evidence type="ECO:0000313" key="5">
    <source>
        <dbReference type="Proteomes" id="UP000663832"/>
    </source>
</evidence>
<keyword evidence="2" id="KW-0812">Transmembrane</keyword>
<reference evidence="3" key="1">
    <citation type="submission" date="2021-02" db="EMBL/GenBank/DDBJ databases">
        <authorList>
            <person name="Nowell W R."/>
        </authorList>
    </citation>
    <scope>NUCLEOTIDE SEQUENCE</scope>
</reference>
<keyword evidence="5" id="KW-1185">Reference proteome</keyword>
<accession>A0A815YIJ1</accession>
<dbReference type="PANTHER" id="PTHR42877:SF4">
    <property type="entry name" value="FAD_NAD(P)-BINDING DOMAIN-CONTAINING PROTEIN-RELATED"/>
    <property type="match status" value="1"/>
</dbReference>
<dbReference type="EMBL" id="CAJNOM010006254">
    <property type="protein sequence ID" value="CAF1669093.1"/>
    <property type="molecule type" value="Genomic_DNA"/>
</dbReference>
<dbReference type="Proteomes" id="UP000663877">
    <property type="component" value="Unassembled WGS sequence"/>
</dbReference>
<dbReference type="SUPFAM" id="SSF51905">
    <property type="entry name" value="FAD/NAD(P)-binding domain"/>
    <property type="match status" value="1"/>
</dbReference>